<gene>
    <name evidence="5" type="ORF">FPZ12_043945</name>
</gene>
<dbReference type="Pfam" id="PF00455">
    <property type="entry name" value="DeoRC"/>
    <property type="match status" value="1"/>
</dbReference>
<dbReference type="Pfam" id="PF08220">
    <property type="entry name" value="HTH_DeoR"/>
    <property type="match status" value="1"/>
</dbReference>
<dbReference type="PROSITE" id="PS51000">
    <property type="entry name" value="HTH_DEOR_2"/>
    <property type="match status" value="1"/>
</dbReference>
<dbReference type="InterPro" id="IPR036388">
    <property type="entry name" value="WH-like_DNA-bd_sf"/>
</dbReference>
<dbReference type="RefSeq" id="WP_144760083.1">
    <property type="nucleotide sequence ID" value="NZ_VMNW02000152.1"/>
</dbReference>
<keyword evidence="6" id="KW-1185">Reference proteome</keyword>
<dbReference type="InterPro" id="IPR050313">
    <property type="entry name" value="Carb_Metab_HTH_regulators"/>
</dbReference>
<sequence length="256" mass="27968">MKENKASVRQQLITNHVVGKGSASAAELVDITGVSLMTVHRDLDSLVRRGLLRKFRGGVSAQPSSVFESSSEYRLHANVEAKKAIAATAAEHVEPGMSILLDDSTTALELAGMLHQITPLTVATNYLRTIRLLKDVADVRLIGLGGDYSPTHDSFLGMPCLEAVEQLTVDLAFVSTAAMTPDMTYHQEPEIVLVKRAMLASAERRMLLMDSSKVGRSALHQLAPIGEFDHLIVDEDTPEQLLEELRSRITVEIGRD</sequence>
<dbReference type="InterPro" id="IPR001034">
    <property type="entry name" value="DeoR_HTH"/>
</dbReference>
<evidence type="ECO:0000256" key="2">
    <source>
        <dbReference type="ARBA" id="ARBA00023125"/>
    </source>
</evidence>
<keyword evidence="2" id="KW-0238">DNA-binding</keyword>
<dbReference type="GO" id="GO:0003700">
    <property type="term" value="F:DNA-binding transcription factor activity"/>
    <property type="evidence" value="ECO:0007669"/>
    <property type="project" value="InterPro"/>
</dbReference>
<dbReference type="Gene3D" id="1.10.10.10">
    <property type="entry name" value="Winged helix-like DNA-binding domain superfamily/Winged helix DNA-binding domain"/>
    <property type="match status" value="1"/>
</dbReference>
<keyword evidence="3" id="KW-0804">Transcription</keyword>
<dbReference type="SMART" id="SM01134">
    <property type="entry name" value="DeoRC"/>
    <property type="match status" value="1"/>
</dbReference>
<dbReference type="InterPro" id="IPR037171">
    <property type="entry name" value="NagB/RpiA_transferase-like"/>
</dbReference>
<dbReference type="InterPro" id="IPR036390">
    <property type="entry name" value="WH_DNA-bd_sf"/>
</dbReference>
<evidence type="ECO:0000256" key="3">
    <source>
        <dbReference type="ARBA" id="ARBA00023163"/>
    </source>
</evidence>
<evidence type="ECO:0000256" key="1">
    <source>
        <dbReference type="ARBA" id="ARBA00023015"/>
    </source>
</evidence>
<dbReference type="PRINTS" id="PR00037">
    <property type="entry name" value="HTHLACR"/>
</dbReference>
<proteinExistence type="predicted"/>
<dbReference type="InterPro" id="IPR014036">
    <property type="entry name" value="DeoR-like_C"/>
</dbReference>
<dbReference type="SMART" id="SM00420">
    <property type="entry name" value="HTH_DEOR"/>
    <property type="match status" value="1"/>
</dbReference>
<dbReference type="SUPFAM" id="SSF46785">
    <property type="entry name" value="Winged helix' DNA-binding domain"/>
    <property type="match status" value="1"/>
</dbReference>
<dbReference type="Proteomes" id="UP000319769">
    <property type="component" value="Unassembled WGS sequence"/>
</dbReference>
<dbReference type="PROSITE" id="PS00894">
    <property type="entry name" value="HTH_DEOR_1"/>
    <property type="match status" value="1"/>
</dbReference>
<dbReference type="InterPro" id="IPR018356">
    <property type="entry name" value="Tscrpt_reg_HTH_DeoR_CS"/>
</dbReference>
<dbReference type="PANTHER" id="PTHR30363:SF44">
    <property type="entry name" value="AGA OPERON TRANSCRIPTIONAL REPRESSOR-RELATED"/>
    <property type="match status" value="1"/>
</dbReference>
<dbReference type="SUPFAM" id="SSF100950">
    <property type="entry name" value="NagB/RpiA/CoA transferase-like"/>
    <property type="match status" value="1"/>
</dbReference>
<name>A0A5N0UMT1_9PSEU</name>
<reference evidence="5" key="1">
    <citation type="submission" date="2019-09" db="EMBL/GenBank/DDBJ databases">
        <authorList>
            <person name="Teo W.F.A."/>
            <person name="Duangmal K."/>
        </authorList>
    </citation>
    <scope>NUCLEOTIDE SEQUENCE [LARGE SCALE GENOMIC DNA]</scope>
    <source>
        <strain evidence="5">K81G1</strain>
    </source>
</reference>
<evidence type="ECO:0000313" key="5">
    <source>
        <dbReference type="EMBL" id="KAA9149092.1"/>
    </source>
</evidence>
<protein>
    <submittedName>
        <fullName evidence="5">DeoR/GlpR transcriptional regulator</fullName>
    </submittedName>
</protein>
<dbReference type="EMBL" id="VMNW02000152">
    <property type="protein sequence ID" value="KAA9149092.1"/>
    <property type="molecule type" value="Genomic_DNA"/>
</dbReference>
<feature type="domain" description="HTH deoR-type" evidence="4">
    <location>
        <begin position="6"/>
        <end position="61"/>
    </location>
</feature>
<evidence type="ECO:0000313" key="6">
    <source>
        <dbReference type="Proteomes" id="UP000319769"/>
    </source>
</evidence>
<keyword evidence="1" id="KW-0805">Transcription regulation</keyword>
<comment type="caution">
    <text evidence="5">The sequence shown here is derived from an EMBL/GenBank/DDBJ whole genome shotgun (WGS) entry which is preliminary data.</text>
</comment>
<dbReference type="PANTHER" id="PTHR30363">
    <property type="entry name" value="HTH-TYPE TRANSCRIPTIONAL REGULATOR SRLR-RELATED"/>
    <property type="match status" value="1"/>
</dbReference>
<accession>A0A5N0UMT1</accession>
<dbReference type="OrthoDB" id="7688673at2"/>
<dbReference type="AlphaFoldDB" id="A0A5N0UMT1"/>
<evidence type="ECO:0000259" key="4">
    <source>
        <dbReference type="PROSITE" id="PS51000"/>
    </source>
</evidence>
<dbReference type="GO" id="GO:0003677">
    <property type="term" value="F:DNA binding"/>
    <property type="evidence" value="ECO:0007669"/>
    <property type="project" value="UniProtKB-KW"/>
</dbReference>
<dbReference type="Gene3D" id="3.40.50.1360">
    <property type="match status" value="1"/>
</dbReference>
<organism evidence="5 6">
    <name type="scientific">Amycolatopsis acidicola</name>
    <dbReference type="NCBI Taxonomy" id="2596893"/>
    <lineage>
        <taxon>Bacteria</taxon>
        <taxon>Bacillati</taxon>
        <taxon>Actinomycetota</taxon>
        <taxon>Actinomycetes</taxon>
        <taxon>Pseudonocardiales</taxon>
        <taxon>Pseudonocardiaceae</taxon>
        <taxon>Amycolatopsis</taxon>
    </lineage>
</organism>